<protein>
    <submittedName>
        <fullName evidence="3">SGNH/GDSL hydrolase family protein</fullName>
    </submittedName>
</protein>
<proteinExistence type="predicted"/>
<dbReference type="EMBL" id="JALLMC010000001">
    <property type="protein sequence ID" value="MEB6409457.1"/>
    <property type="molecule type" value="Genomic_DNA"/>
</dbReference>
<reference evidence="3 4" key="1">
    <citation type="submission" date="2022-04" db="EMBL/GenBank/DDBJ databases">
        <title>Whole genome surviellance of AMR bacteria from Assam, India: One Health Study.</title>
        <authorList>
            <person name="Mendem S.K."/>
            <person name="Rakshit O."/>
            <person name="Murugesan D."/>
            <person name="Shome R."/>
            <person name="Raisen C."/>
            <person name="Holmes M.A."/>
            <person name="Saikia K."/>
            <person name="Shome B.R."/>
        </authorList>
    </citation>
    <scope>NUCLEOTIDE SEQUENCE [LARGE SCALE GENOMIC DNA]</scope>
    <source>
        <strain evidence="3 4">MGG-11lp</strain>
    </source>
</reference>
<gene>
    <name evidence="3" type="ORF">MXM28_07055</name>
</gene>
<dbReference type="RefSeq" id="WP_181899755.1">
    <property type="nucleotide sequence ID" value="NZ_JALLMC010000001.1"/>
</dbReference>
<dbReference type="Proteomes" id="UP001306510">
    <property type="component" value="Unassembled WGS sequence"/>
</dbReference>
<evidence type="ECO:0000259" key="2">
    <source>
        <dbReference type="Pfam" id="PF13472"/>
    </source>
</evidence>
<evidence type="ECO:0000256" key="1">
    <source>
        <dbReference type="SAM" id="SignalP"/>
    </source>
</evidence>
<dbReference type="Pfam" id="PF13472">
    <property type="entry name" value="Lipase_GDSL_2"/>
    <property type="match status" value="1"/>
</dbReference>
<name>A0ABU6DZQ9_9ENTR</name>
<organism evidence="3 4">
    <name type="scientific">Enterobacter vonholyi</name>
    <dbReference type="NCBI Taxonomy" id="2797505"/>
    <lineage>
        <taxon>Bacteria</taxon>
        <taxon>Pseudomonadati</taxon>
        <taxon>Pseudomonadota</taxon>
        <taxon>Gammaproteobacteria</taxon>
        <taxon>Enterobacterales</taxon>
        <taxon>Enterobacteriaceae</taxon>
        <taxon>Enterobacter</taxon>
    </lineage>
</organism>
<dbReference type="InterPro" id="IPR013830">
    <property type="entry name" value="SGNH_hydro"/>
</dbReference>
<comment type="caution">
    <text evidence="3">The sequence shown here is derived from an EMBL/GenBank/DDBJ whole genome shotgun (WGS) entry which is preliminary data.</text>
</comment>
<feature type="domain" description="SGNH hydrolase-type esterase" evidence="2">
    <location>
        <begin position="60"/>
        <end position="245"/>
    </location>
</feature>
<keyword evidence="1" id="KW-0732">Signal</keyword>
<feature type="chain" id="PRO_5047377085" evidence="1">
    <location>
        <begin position="19"/>
        <end position="407"/>
    </location>
</feature>
<dbReference type="InterPro" id="IPR006311">
    <property type="entry name" value="TAT_signal"/>
</dbReference>
<dbReference type="GO" id="GO:0016787">
    <property type="term" value="F:hydrolase activity"/>
    <property type="evidence" value="ECO:0007669"/>
    <property type="project" value="UniProtKB-KW"/>
</dbReference>
<evidence type="ECO:0000313" key="3">
    <source>
        <dbReference type="EMBL" id="MEB6409457.1"/>
    </source>
</evidence>
<keyword evidence="3" id="KW-0378">Hydrolase</keyword>
<dbReference type="Gene3D" id="3.40.50.1110">
    <property type="entry name" value="SGNH hydrolase"/>
    <property type="match status" value="1"/>
</dbReference>
<accession>A0ABU6DZQ9</accession>
<sequence>MSISRRKLLSMAAPAALAAGAAPQAFGGKSKKTVSAPASLMRASRAANLLADGKKVAIACFGDSTMWGSIPGATTTKNYSNPPNSLQLALDLIYPGLTTVSNNAIPGTTIKKLLNGTDGGVGSYEDRLSKSDALVIYCNHCLNDCNSYQSDEHEYKSNIMEFVNITRRYGKIPVIVTPSVISPIRDGKEFMMKRMPAFIQAQRDVAAEMNVDLVDNFYYSLKTSRMIPANKINGDGVHLTDSAYQNAGWNMAIPLVLPNKLINNYDLCGLSTTQYYDNIKHSRAIWDVENRFGSVLTGDSLPEKQIINFPLLLDSPTDHSTLSICGFTSEAGGISNITYFGKSDDLRYSGKINYKISSGLKHDQLFNSEKCFLSAGFHIIGIESSNEMGSGNFNFAGVQLCPKPSNA</sequence>
<keyword evidence="4" id="KW-1185">Reference proteome</keyword>
<dbReference type="InterPro" id="IPR036514">
    <property type="entry name" value="SGNH_hydro_sf"/>
</dbReference>
<dbReference type="CDD" id="cd00229">
    <property type="entry name" value="SGNH_hydrolase"/>
    <property type="match status" value="1"/>
</dbReference>
<evidence type="ECO:0000313" key="4">
    <source>
        <dbReference type="Proteomes" id="UP001306510"/>
    </source>
</evidence>
<dbReference type="PROSITE" id="PS51318">
    <property type="entry name" value="TAT"/>
    <property type="match status" value="1"/>
</dbReference>
<dbReference type="SUPFAM" id="SSF52266">
    <property type="entry name" value="SGNH hydrolase"/>
    <property type="match status" value="1"/>
</dbReference>
<feature type="signal peptide" evidence="1">
    <location>
        <begin position="1"/>
        <end position="18"/>
    </location>
</feature>